<evidence type="ECO:0000256" key="3">
    <source>
        <dbReference type="SAM" id="MobiDB-lite"/>
    </source>
</evidence>
<name>A0AAV9E1X0_ACOCL</name>
<feature type="compositionally biased region" description="Basic and acidic residues" evidence="3">
    <location>
        <begin position="328"/>
        <end position="344"/>
    </location>
</feature>
<dbReference type="PANTHER" id="PTHR31917:SF5">
    <property type="entry name" value="OS02G0204500 PROTEIN"/>
    <property type="match status" value="1"/>
</dbReference>
<dbReference type="SUPFAM" id="SSF158639">
    <property type="entry name" value="ENT-like"/>
    <property type="match status" value="1"/>
</dbReference>
<sequence length="405" mass="45452">MRLKKGSKVEVLKKSNVPPGSWWCAEIVSGNGHTYNVKYDQSPSNISEVIMERVPRKIIRPCPPPFKGAGSWVPGDIVEVFEMSSWKLAEVLRGVSRNHHFVRLLGSSSEFKVHKSFIRVRQSWKDGRWVLIGKDSGKLNNDKLIRPPKAGVSPKPGFQLPLSDESMKGCPGDDYYPIEKCIPSDEYHCRKKRRSPVVTCIANGKKLKAAAKDDGCPQLIPECSSHLPEKVDAVSYPVKMLGENYVHTSLYNNTAGFSEMGMGIREPNTDFRCFYNRYVDSSDAKADSSVSSVGSCSPSHEHCDSSDYPLVSCGIDRDSENDDAESFCGREPRRKQSELTKGDRGADIHRLELHAYRRTMEALYASGPLSWDQEALMTNLRLMLHISNDEHLSEIRHLVSDEMDS</sequence>
<dbReference type="EMBL" id="JAUJYO010000010">
    <property type="protein sequence ID" value="KAK1307014.1"/>
    <property type="molecule type" value="Genomic_DNA"/>
</dbReference>
<evidence type="ECO:0000256" key="1">
    <source>
        <dbReference type="ARBA" id="ARBA00004123"/>
    </source>
</evidence>
<dbReference type="InterPro" id="IPR008395">
    <property type="entry name" value="Agenet-like_dom"/>
</dbReference>
<feature type="region of interest" description="Disordered" evidence="3">
    <location>
        <begin position="320"/>
        <end position="344"/>
    </location>
</feature>
<evidence type="ECO:0000313" key="6">
    <source>
        <dbReference type="Proteomes" id="UP001180020"/>
    </source>
</evidence>
<organism evidence="5 6">
    <name type="scientific">Acorus calamus</name>
    <name type="common">Sweet flag</name>
    <dbReference type="NCBI Taxonomy" id="4465"/>
    <lineage>
        <taxon>Eukaryota</taxon>
        <taxon>Viridiplantae</taxon>
        <taxon>Streptophyta</taxon>
        <taxon>Embryophyta</taxon>
        <taxon>Tracheophyta</taxon>
        <taxon>Spermatophyta</taxon>
        <taxon>Magnoliopsida</taxon>
        <taxon>Liliopsida</taxon>
        <taxon>Acoraceae</taxon>
        <taxon>Acorus</taxon>
    </lineage>
</organism>
<evidence type="ECO:0000259" key="4">
    <source>
        <dbReference type="PROSITE" id="PS51138"/>
    </source>
</evidence>
<keyword evidence="6" id="KW-1185">Reference proteome</keyword>
<dbReference type="SMART" id="SM00743">
    <property type="entry name" value="Agenet"/>
    <property type="match status" value="2"/>
</dbReference>
<dbReference type="Gene3D" id="2.30.30.140">
    <property type="match status" value="1"/>
</dbReference>
<dbReference type="Proteomes" id="UP001180020">
    <property type="component" value="Unassembled WGS sequence"/>
</dbReference>
<feature type="domain" description="ENT" evidence="4">
    <location>
        <begin position="344"/>
        <end position="405"/>
    </location>
</feature>
<reference evidence="5" key="2">
    <citation type="submission" date="2023-06" db="EMBL/GenBank/DDBJ databases">
        <authorList>
            <person name="Ma L."/>
            <person name="Liu K.-W."/>
            <person name="Li Z."/>
            <person name="Hsiao Y.-Y."/>
            <person name="Qi Y."/>
            <person name="Fu T."/>
            <person name="Tang G."/>
            <person name="Zhang D."/>
            <person name="Sun W.-H."/>
            <person name="Liu D.-K."/>
            <person name="Li Y."/>
            <person name="Chen G.-Z."/>
            <person name="Liu X.-D."/>
            <person name="Liao X.-Y."/>
            <person name="Jiang Y.-T."/>
            <person name="Yu X."/>
            <person name="Hao Y."/>
            <person name="Huang J."/>
            <person name="Zhao X.-W."/>
            <person name="Ke S."/>
            <person name="Chen Y.-Y."/>
            <person name="Wu W.-L."/>
            <person name="Hsu J.-L."/>
            <person name="Lin Y.-F."/>
            <person name="Huang M.-D."/>
            <person name="Li C.-Y."/>
            <person name="Huang L."/>
            <person name="Wang Z.-W."/>
            <person name="Zhao X."/>
            <person name="Zhong W.-Y."/>
            <person name="Peng D.-H."/>
            <person name="Ahmad S."/>
            <person name="Lan S."/>
            <person name="Zhang J.-S."/>
            <person name="Tsai W.-C."/>
            <person name="Van De Peer Y."/>
            <person name="Liu Z.-J."/>
        </authorList>
    </citation>
    <scope>NUCLEOTIDE SEQUENCE</scope>
    <source>
        <strain evidence="5">CP</strain>
        <tissue evidence="5">Leaves</tissue>
    </source>
</reference>
<protein>
    <recommendedName>
        <fullName evidence="4">ENT domain-containing protein</fullName>
    </recommendedName>
</protein>
<comment type="subcellular location">
    <subcellularLocation>
        <location evidence="1">Nucleus</location>
    </subcellularLocation>
</comment>
<dbReference type="InterPro" id="IPR005491">
    <property type="entry name" value="ENT_dom"/>
</dbReference>
<dbReference type="Gene3D" id="1.10.1240.40">
    <property type="entry name" value="ENT domain"/>
    <property type="match status" value="1"/>
</dbReference>
<accession>A0AAV9E1X0</accession>
<dbReference type="Pfam" id="PF05641">
    <property type="entry name" value="Agenet"/>
    <property type="match status" value="1"/>
</dbReference>
<dbReference type="GO" id="GO:0005634">
    <property type="term" value="C:nucleus"/>
    <property type="evidence" value="ECO:0007669"/>
    <property type="project" value="UniProtKB-SubCell"/>
</dbReference>
<dbReference type="Pfam" id="PF03735">
    <property type="entry name" value="ENT"/>
    <property type="match status" value="1"/>
</dbReference>
<comment type="caution">
    <text evidence="5">The sequence shown here is derived from an EMBL/GenBank/DDBJ whole genome shotgun (WGS) entry which is preliminary data.</text>
</comment>
<dbReference type="AlphaFoldDB" id="A0AAV9E1X0"/>
<dbReference type="InterPro" id="IPR014002">
    <property type="entry name" value="Agenet_dom_plant"/>
</dbReference>
<dbReference type="InterPro" id="IPR036142">
    <property type="entry name" value="ENT_dom-like_sf"/>
</dbReference>
<reference evidence="5" key="1">
    <citation type="journal article" date="2023" name="Nat. Commun.">
        <title>Diploid and tetraploid genomes of Acorus and the evolution of monocots.</title>
        <authorList>
            <person name="Ma L."/>
            <person name="Liu K.W."/>
            <person name="Li Z."/>
            <person name="Hsiao Y.Y."/>
            <person name="Qi Y."/>
            <person name="Fu T."/>
            <person name="Tang G.D."/>
            <person name="Zhang D."/>
            <person name="Sun W.H."/>
            <person name="Liu D.K."/>
            <person name="Li Y."/>
            <person name="Chen G.Z."/>
            <person name="Liu X.D."/>
            <person name="Liao X.Y."/>
            <person name="Jiang Y.T."/>
            <person name="Yu X."/>
            <person name="Hao Y."/>
            <person name="Huang J."/>
            <person name="Zhao X.W."/>
            <person name="Ke S."/>
            <person name="Chen Y.Y."/>
            <person name="Wu W.L."/>
            <person name="Hsu J.L."/>
            <person name="Lin Y.F."/>
            <person name="Huang M.D."/>
            <person name="Li C.Y."/>
            <person name="Huang L."/>
            <person name="Wang Z.W."/>
            <person name="Zhao X."/>
            <person name="Zhong W.Y."/>
            <person name="Peng D.H."/>
            <person name="Ahmad S."/>
            <person name="Lan S."/>
            <person name="Zhang J.S."/>
            <person name="Tsai W.C."/>
            <person name="Van de Peer Y."/>
            <person name="Liu Z.J."/>
        </authorList>
    </citation>
    <scope>NUCLEOTIDE SEQUENCE</scope>
    <source>
        <strain evidence="5">CP</strain>
    </source>
</reference>
<proteinExistence type="predicted"/>
<gene>
    <name evidence="5" type="ORF">QJS10_CPA10g00424</name>
</gene>
<dbReference type="PROSITE" id="PS51138">
    <property type="entry name" value="ENT"/>
    <property type="match status" value="1"/>
</dbReference>
<evidence type="ECO:0000256" key="2">
    <source>
        <dbReference type="ARBA" id="ARBA00023242"/>
    </source>
</evidence>
<evidence type="ECO:0000313" key="5">
    <source>
        <dbReference type="EMBL" id="KAK1307014.1"/>
    </source>
</evidence>
<keyword evidence="2" id="KW-0539">Nucleus</keyword>
<dbReference type="PANTHER" id="PTHR31917">
    <property type="entry name" value="AGENET DOMAIN-CONTAINING PROTEIN-RELATED"/>
    <property type="match status" value="1"/>
</dbReference>
<dbReference type="SMART" id="SM01191">
    <property type="entry name" value="ENT"/>
    <property type="match status" value="1"/>
</dbReference>